<accession>A0A1Y1I2G4</accession>
<gene>
    <name evidence="1" type="ORF">KFL_002200020</name>
</gene>
<keyword evidence="2" id="KW-1185">Reference proteome</keyword>
<reference evidence="1 2" key="1">
    <citation type="journal article" date="2014" name="Nat. Commun.">
        <title>Klebsormidium flaccidum genome reveals primary factors for plant terrestrial adaptation.</title>
        <authorList>
            <person name="Hori K."/>
            <person name="Maruyama F."/>
            <person name="Fujisawa T."/>
            <person name="Togashi T."/>
            <person name="Yamamoto N."/>
            <person name="Seo M."/>
            <person name="Sato S."/>
            <person name="Yamada T."/>
            <person name="Mori H."/>
            <person name="Tajima N."/>
            <person name="Moriyama T."/>
            <person name="Ikeuchi M."/>
            <person name="Watanabe M."/>
            <person name="Wada H."/>
            <person name="Kobayashi K."/>
            <person name="Saito M."/>
            <person name="Masuda T."/>
            <person name="Sasaki-Sekimoto Y."/>
            <person name="Mashiguchi K."/>
            <person name="Awai K."/>
            <person name="Shimojima M."/>
            <person name="Masuda S."/>
            <person name="Iwai M."/>
            <person name="Nobusawa T."/>
            <person name="Narise T."/>
            <person name="Kondo S."/>
            <person name="Saito H."/>
            <person name="Sato R."/>
            <person name="Murakawa M."/>
            <person name="Ihara Y."/>
            <person name="Oshima-Yamada Y."/>
            <person name="Ohtaka K."/>
            <person name="Satoh M."/>
            <person name="Sonobe K."/>
            <person name="Ishii M."/>
            <person name="Ohtani R."/>
            <person name="Kanamori-Sato M."/>
            <person name="Honoki R."/>
            <person name="Miyazaki D."/>
            <person name="Mochizuki H."/>
            <person name="Umetsu J."/>
            <person name="Higashi K."/>
            <person name="Shibata D."/>
            <person name="Kamiya Y."/>
            <person name="Sato N."/>
            <person name="Nakamura Y."/>
            <person name="Tabata S."/>
            <person name="Ida S."/>
            <person name="Kurokawa K."/>
            <person name="Ohta H."/>
        </authorList>
    </citation>
    <scope>NUCLEOTIDE SEQUENCE [LARGE SCALE GENOMIC DNA]</scope>
    <source>
        <strain evidence="1 2">NIES-2285</strain>
    </source>
</reference>
<organism evidence="1 2">
    <name type="scientific">Klebsormidium nitens</name>
    <name type="common">Green alga</name>
    <name type="synonym">Ulothrix nitens</name>
    <dbReference type="NCBI Taxonomy" id="105231"/>
    <lineage>
        <taxon>Eukaryota</taxon>
        <taxon>Viridiplantae</taxon>
        <taxon>Streptophyta</taxon>
        <taxon>Klebsormidiophyceae</taxon>
        <taxon>Klebsormidiales</taxon>
        <taxon>Klebsormidiaceae</taxon>
        <taxon>Klebsormidium</taxon>
    </lineage>
</organism>
<sequence>MPLLTQSEAYAYCLGHLQLAPKMFHGQSRLAKFACVSRRYARIVKEGAAWESACRTFAPKLSEKVAASEGAKSLGSAGWASFAKLLTWCPGYCQETENMKLCELKPIQQHLSPEGPLRPASNVYRREILPAAKKSKKFLMLYCKHDECYTRRWGVDRIVFRGLVGSVEELTELSGLEFAETAEQIPTHEGFSTCPFCPSPLRRFPKEGVNVPLDVSADFWICSSGHLFGLLERPYHDFSDEEEEEDEDEYEYE</sequence>
<name>A0A1Y1I2G4_KLENI</name>
<dbReference type="PANTHER" id="PTHR31348:SF4">
    <property type="entry name" value="PHYTOCHROME A-ASSOCIATED F-BOX PROTEIN"/>
    <property type="match status" value="1"/>
</dbReference>
<dbReference type="PANTHER" id="PTHR31348">
    <property type="entry name" value="EID1-LIKE F-BOX PROTEIN 2-RELATED"/>
    <property type="match status" value="1"/>
</dbReference>
<evidence type="ECO:0000313" key="1">
    <source>
        <dbReference type="EMBL" id="GAQ85115.1"/>
    </source>
</evidence>
<dbReference type="AlphaFoldDB" id="A0A1Y1I2G4"/>
<proteinExistence type="predicted"/>
<dbReference type="Proteomes" id="UP000054558">
    <property type="component" value="Unassembled WGS sequence"/>
</dbReference>
<evidence type="ECO:0000313" key="2">
    <source>
        <dbReference type="Proteomes" id="UP000054558"/>
    </source>
</evidence>
<protein>
    <submittedName>
        <fullName evidence="1">Uncharacterized protein</fullName>
    </submittedName>
</protein>
<dbReference type="InterPro" id="IPR040267">
    <property type="entry name" value="EID1-like"/>
</dbReference>
<dbReference type="EMBL" id="DF237169">
    <property type="protein sequence ID" value="GAQ85115.1"/>
    <property type="molecule type" value="Genomic_DNA"/>
</dbReference>